<evidence type="ECO:0008006" key="4">
    <source>
        <dbReference type="Google" id="ProtNLM"/>
    </source>
</evidence>
<keyword evidence="1" id="KW-0732">Signal</keyword>
<evidence type="ECO:0000256" key="1">
    <source>
        <dbReference type="SAM" id="SignalP"/>
    </source>
</evidence>
<dbReference type="SUPFAM" id="SSF52266">
    <property type="entry name" value="SGNH hydrolase"/>
    <property type="match status" value="1"/>
</dbReference>
<dbReference type="AlphaFoldDB" id="A0A7G7WA49"/>
<accession>A0A7G7WA49</accession>
<sequence length="454" mass="48630">MRNFSFSFGRVALPTVATALLTFVGCSPDQTEPAPSSGSLNLTCYLAVGDSYTAGFADGGLTRQSQTYSYANMLANQFALVNTEAEFSLPLLEDGAGTGYLTLVGLQDNGLPITRKVPAATTLGRFINVAGCNGADTVYQYPRAATTLPQNLGVPGLRLTQIATAGLGNAANLTRVGLFNPYFERILPANSNSTYLQVVTTASPNATFFTFFAGLDDMLPYLLSGGSCGPLPSGSTMAQNAGQLLTQLTANGRNGVIALPPALTTLPLLRLSNGVALQERLRVSSNRPTYTLYVRAFNGALQPVSNDDYILPAGQRRIGRLESVTGAPQTVPYGDEQNPISGSDVLDYIEFARINGAMTLYRDELRTRNQTTFKQPLIDVNDALFQQVADQINVNGVLYTSELVRGNFYSLDGYSLTPRGNALLANTFLRVINSTYDANIPLLNVNNLPTKVNP</sequence>
<evidence type="ECO:0000313" key="2">
    <source>
        <dbReference type="EMBL" id="QNH63242.1"/>
    </source>
</evidence>
<dbReference type="PROSITE" id="PS51257">
    <property type="entry name" value="PROKAR_LIPOPROTEIN"/>
    <property type="match status" value="1"/>
</dbReference>
<feature type="chain" id="PRO_5028982272" description="G-D-S-L family lipolytic protein" evidence="1">
    <location>
        <begin position="20"/>
        <end position="454"/>
    </location>
</feature>
<protein>
    <recommendedName>
        <fullName evidence="4">G-D-S-L family lipolytic protein</fullName>
    </recommendedName>
</protein>
<proteinExistence type="predicted"/>
<evidence type="ECO:0000313" key="3">
    <source>
        <dbReference type="Proteomes" id="UP000515489"/>
    </source>
</evidence>
<organism evidence="2 3">
    <name type="scientific">Hymenobacter sediminicola</name>
    <dbReference type="NCBI Taxonomy" id="2761579"/>
    <lineage>
        <taxon>Bacteria</taxon>
        <taxon>Pseudomonadati</taxon>
        <taxon>Bacteroidota</taxon>
        <taxon>Cytophagia</taxon>
        <taxon>Cytophagales</taxon>
        <taxon>Hymenobacteraceae</taxon>
        <taxon>Hymenobacter</taxon>
    </lineage>
</organism>
<reference evidence="2 3" key="1">
    <citation type="submission" date="2020-08" db="EMBL/GenBank/DDBJ databases">
        <title>Hymenobacter sp. S2-20-2 genome sequencing.</title>
        <authorList>
            <person name="Jin L."/>
        </authorList>
    </citation>
    <scope>NUCLEOTIDE SEQUENCE [LARGE SCALE GENOMIC DNA]</scope>
    <source>
        <strain evidence="2 3">S2-20-2</strain>
    </source>
</reference>
<keyword evidence="3" id="KW-1185">Reference proteome</keyword>
<dbReference type="RefSeq" id="WP_185889123.1">
    <property type="nucleotide sequence ID" value="NZ_CP060202.1"/>
</dbReference>
<dbReference type="EMBL" id="CP060202">
    <property type="protein sequence ID" value="QNH63242.1"/>
    <property type="molecule type" value="Genomic_DNA"/>
</dbReference>
<name>A0A7G7WA49_9BACT</name>
<gene>
    <name evidence="2" type="ORF">H4317_05395</name>
</gene>
<dbReference type="KEGG" id="hsk:H4317_05395"/>
<feature type="signal peptide" evidence="1">
    <location>
        <begin position="1"/>
        <end position="19"/>
    </location>
</feature>
<dbReference type="Proteomes" id="UP000515489">
    <property type="component" value="Chromosome"/>
</dbReference>